<proteinExistence type="predicted"/>
<comment type="caution">
    <text evidence="2">The sequence shown here is derived from an EMBL/GenBank/DDBJ whole genome shotgun (WGS) entry which is preliminary data.</text>
</comment>
<evidence type="ECO:0000313" key="3">
    <source>
        <dbReference type="Proteomes" id="UP001345013"/>
    </source>
</evidence>
<evidence type="ECO:0000313" key="2">
    <source>
        <dbReference type="EMBL" id="KAK5097633.1"/>
    </source>
</evidence>
<gene>
    <name evidence="2" type="ORF">LTR24_002099</name>
</gene>
<name>A0ABR0KJL2_9EURO</name>
<reference evidence="2 3" key="1">
    <citation type="submission" date="2023-08" db="EMBL/GenBank/DDBJ databases">
        <title>Black Yeasts Isolated from many extreme environments.</title>
        <authorList>
            <person name="Coleine C."/>
            <person name="Stajich J.E."/>
            <person name="Selbmann L."/>
        </authorList>
    </citation>
    <scope>NUCLEOTIDE SEQUENCE [LARGE SCALE GENOMIC DNA]</scope>
    <source>
        <strain evidence="2 3">CCFEE 5885</strain>
    </source>
</reference>
<accession>A0ABR0KJL2</accession>
<organism evidence="2 3">
    <name type="scientific">Lithohypha guttulata</name>
    <dbReference type="NCBI Taxonomy" id="1690604"/>
    <lineage>
        <taxon>Eukaryota</taxon>
        <taxon>Fungi</taxon>
        <taxon>Dikarya</taxon>
        <taxon>Ascomycota</taxon>
        <taxon>Pezizomycotina</taxon>
        <taxon>Eurotiomycetes</taxon>
        <taxon>Chaetothyriomycetidae</taxon>
        <taxon>Chaetothyriales</taxon>
        <taxon>Trichomeriaceae</taxon>
        <taxon>Lithohypha</taxon>
    </lineage>
</organism>
<dbReference type="Proteomes" id="UP001345013">
    <property type="component" value="Unassembled WGS sequence"/>
</dbReference>
<sequence>MEEQSLNARTKVADVKLASGFTHDQEWANFTYYARKVNLQMCKSYPAGWGNVDREWRSLPSNEQQTAMTLMKQRSKHLFKGGLTEAKIQSAIEGRLYSARRGWAMHARRLEGRKTHDVNTAGVGVDVPSQPQSEEEGKSTDRRRVMSIAAILH</sequence>
<protein>
    <submittedName>
        <fullName evidence="2">Uncharacterized protein</fullName>
    </submittedName>
</protein>
<evidence type="ECO:0000256" key="1">
    <source>
        <dbReference type="SAM" id="MobiDB-lite"/>
    </source>
</evidence>
<keyword evidence="3" id="KW-1185">Reference proteome</keyword>
<feature type="region of interest" description="Disordered" evidence="1">
    <location>
        <begin position="114"/>
        <end position="143"/>
    </location>
</feature>
<dbReference type="EMBL" id="JAVRRG010000017">
    <property type="protein sequence ID" value="KAK5097633.1"/>
    <property type="molecule type" value="Genomic_DNA"/>
</dbReference>